<reference evidence="2 3" key="1">
    <citation type="submission" date="2024-01" db="EMBL/GenBank/DDBJ databases">
        <title>The diversity of rhizobia nodulating Mimosa spp. in eleven states of Brazil covering several biomes is determined by host plant, location, and edaphic factors.</title>
        <authorList>
            <person name="Rouws L."/>
            <person name="Barauna A."/>
            <person name="Beukes C."/>
            <person name="De Faria S.M."/>
            <person name="Gross E."/>
            <person name="Dos Reis Junior F.B."/>
            <person name="Simon M."/>
            <person name="Maluk M."/>
            <person name="Odee D.W."/>
            <person name="Kenicer G."/>
            <person name="Young J.P.W."/>
            <person name="Reis V.M."/>
            <person name="Zilli J."/>
            <person name="James E.K."/>
        </authorList>
    </citation>
    <scope>NUCLEOTIDE SEQUENCE [LARGE SCALE GENOMIC DNA]</scope>
    <source>
        <strain evidence="2 3">JPY77</strain>
    </source>
</reference>
<keyword evidence="1" id="KW-1133">Transmembrane helix</keyword>
<accession>A0ABU9QM17</accession>
<keyword evidence="1" id="KW-0812">Transmembrane</keyword>
<dbReference type="EMBL" id="JAZHGC010000037">
    <property type="protein sequence ID" value="MEM5290520.1"/>
    <property type="molecule type" value="Genomic_DNA"/>
</dbReference>
<comment type="caution">
    <text evidence="2">The sequence shown here is derived from an EMBL/GenBank/DDBJ whole genome shotgun (WGS) entry which is preliminary data.</text>
</comment>
<gene>
    <name evidence="2" type="ORF">V4C55_32840</name>
</gene>
<evidence type="ECO:0008006" key="4">
    <source>
        <dbReference type="Google" id="ProtNLM"/>
    </source>
</evidence>
<proteinExistence type="predicted"/>
<protein>
    <recommendedName>
        <fullName evidence="4">Cache domain-containing protein</fullName>
    </recommendedName>
</protein>
<keyword evidence="1" id="KW-0472">Membrane</keyword>
<evidence type="ECO:0000256" key="1">
    <source>
        <dbReference type="SAM" id="Phobius"/>
    </source>
</evidence>
<dbReference type="CDD" id="cd12914">
    <property type="entry name" value="PDC1_DGC_like"/>
    <property type="match status" value="1"/>
</dbReference>
<dbReference type="Gene3D" id="3.30.450.20">
    <property type="entry name" value="PAS domain"/>
    <property type="match status" value="2"/>
</dbReference>
<dbReference type="CDD" id="cd12915">
    <property type="entry name" value="PDC2_DGC_like"/>
    <property type="match status" value="1"/>
</dbReference>
<name>A0ABU9QM17_9BURK</name>
<organism evidence="2 3">
    <name type="scientific">Paraburkholderia sabiae</name>
    <dbReference type="NCBI Taxonomy" id="273251"/>
    <lineage>
        <taxon>Bacteria</taxon>
        <taxon>Pseudomonadati</taxon>
        <taxon>Pseudomonadota</taxon>
        <taxon>Betaproteobacteria</taxon>
        <taxon>Burkholderiales</taxon>
        <taxon>Burkholderiaceae</taxon>
        <taxon>Paraburkholderia</taxon>
    </lineage>
</organism>
<dbReference type="RefSeq" id="WP_233472101.1">
    <property type="nucleotide sequence ID" value="NZ_CAJHCS010000034.1"/>
</dbReference>
<evidence type="ECO:0000313" key="2">
    <source>
        <dbReference type="EMBL" id="MEM5290520.1"/>
    </source>
</evidence>
<dbReference type="Proteomes" id="UP001494588">
    <property type="component" value="Unassembled WGS sequence"/>
</dbReference>
<keyword evidence="3" id="KW-1185">Reference proteome</keyword>
<feature type="transmembrane region" description="Helical" evidence="1">
    <location>
        <begin position="34"/>
        <end position="53"/>
    </location>
</feature>
<evidence type="ECO:0000313" key="3">
    <source>
        <dbReference type="Proteomes" id="UP001494588"/>
    </source>
</evidence>
<sequence>MTSRHPVSTSDVRIAGLADQLPPPSRDFAATRKILLVLLAISVLVPVLCLGGYGDYDYQRRYQDAITSSDRTARIAEEQALKVMDLNAELVSRVSDLLGDRTDGQVLAEQAEIHQKLNAIAGDVPQVAAISAFGASGDLLVSSRFFPVPRLNVGRRDDFLLTERYRPEPYISLPMPAAISGMGVFNMAKARVAANGSFLGTVSIALKRDYLSAFYERLTQEDDDEAFIGLYRRDGALLASYPASGMASPELTSQSLTAGFARNEAAGHVNTARFPDHQRRFASYRRVGDYRL</sequence>